<dbReference type="Proteomes" id="UP001159363">
    <property type="component" value="Chromosome 3"/>
</dbReference>
<evidence type="ECO:0000259" key="2">
    <source>
        <dbReference type="Pfam" id="PF20700"/>
    </source>
</evidence>
<sequence length="454" mass="52364">MYKNGVPILTVVADGNWPKHSFRNNYSSLSGVAAIVGFRTGKVIFLWWRNKYRTLCKRADNAGVAVKQRTCYKNFTGMESDIIDGFVFSMEMYGVKYGILIADGDANVNAKILQARPCDYLTVEKLECTNYIVRNCVTKLKDFVKNGKLGNDSSAKSCQIPSSTKSPTLAKLRMLKKYLINSPRHIVGEHRNCKEIGYFCSGAKEVNYVPELTAAEFYTLLQKIISGLTDHCRCLLKNLTNNVVEQFFSRVAKFVGGKRGNYTQKRSYKGHCTVALVSHNMHRPLYLLHKAMCTDKSSGKYTRLHETRRLLSIQKRRTRTRPRPMRRENRFTNTRHAQDKHYGPNVQKPDLPEPIYKEKKHDFLECLVRTKYEIAELDSAADKGRDYRFWCEEMQAKLQKLYLDCLLPELVNARHRRSLPIQDPPYILEALQTLKKMRHSEDDSGIPKSRNKLL</sequence>
<keyword evidence="4" id="KW-1185">Reference proteome</keyword>
<evidence type="ECO:0000313" key="4">
    <source>
        <dbReference type="Proteomes" id="UP001159363"/>
    </source>
</evidence>
<feature type="compositionally biased region" description="Basic and acidic residues" evidence="1">
    <location>
        <begin position="328"/>
        <end position="342"/>
    </location>
</feature>
<dbReference type="Pfam" id="PF20700">
    <property type="entry name" value="Mutator"/>
    <property type="match status" value="1"/>
</dbReference>
<reference evidence="3 4" key="1">
    <citation type="submission" date="2023-02" db="EMBL/GenBank/DDBJ databases">
        <title>LHISI_Scaffold_Assembly.</title>
        <authorList>
            <person name="Stuart O.P."/>
            <person name="Cleave R."/>
            <person name="Magrath M.J.L."/>
            <person name="Mikheyev A.S."/>
        </authorList>
    </citation>
    <scope>NUCLEOTIDE SEQUENCE [LARGE SCALE GENOMIC DNA]</scope>
    <source>
        <strain evidence="3">Daus_M_001</strain>
        <tissue evidence="3">Leg muscle</tissue>
    </source>
</reference>
<proteinExistence type="predicted"/>
<evidence type="ECO:0000256" key="1">
    <source>
        <dbReference type="SAM" id="MobiDB-lite"/>
    </source>
</evidence>
<organism evidence="3 4">
    <name type="scientific">Dryococelus australis</name>
    <dbReference type="NCBI Taxonomy" id="614101"/>
    <lineage>
        <taxon>Eukaryota</taxon>
        <taxon>Metazoa</taxon>
        <taxon>Ecdysozoa</taxon>
        <taxon>Arthropoda</taxon>
        <taxon>Hexapoda</taxon>
        <taxon>Insecta</taxon>
        <taxon>Pterygota</taxon>
        <taxon>Neoptera</taxon>
        <taxon>Polyneoptera</taxon>
        <taxon>Phasmatodea</taxon>
        <taxon>Verophasmatodea</taxon>
        <taxon>Anareolatae</taxon>
        <taxon>Phasmatidae</taxon>
        <taxon>Eurycanthinae</taxon>
        <taxon>Dryococelus</taxon>
    </lineage>
</organism>
<dbReference type="EMBL" id="JARBHB010000003">
    <property type="protein sequence ID" value="KAJ8889004.1"/>
    <property type="molecule type" value="Genomic_DNA"/>
</dbReference>
<gene>
    <name evidence="3" type="ORF">PR048_008498</name>
</gene>
<dbReference type="InterPro" id="IPR049012">
    <property type="entry name" value="Mutator_transp_dom"/>
</dbReference>
<comment type="caution">
    <text evidence="3">The sequence shown here is derived from an EMBL/GenBank/DDBJ whole genome shotgun (WGS) entry which is preliminary data.</text>
</comment>
<protein>
    <recommendedName>
        <fullName evidence="2">Mutator-like transposase domain-containing protein</fullName>
    </recommendedName>
</protein>
<accession>A0ABQ9HXB1</accession>
<feature type="region of interest" description="Disordered" evidence="1">
    <location>
        <begin position="328"/>
        <end position="351"/>
    </location>
</feature>
<feature type="domain" description="Mutator-like transposase" evidence="2">
    <location>
        <begin position="3"/>
        <end position="200"/>
    </location>
</feature>
<name>A0ABQ9HXB1_9NEOP</name>
<evidence type="ECO:0000313" key="3">
    <source>
        <dbReference type="EMBL" id="KAJ8889004.1"/>
    </source>
</evidence>